<reference evidence="1" key="1">
    <citation type="submission" date="2016-10" db="EMBL/GenBank/DDBJ databases">
        <authorList>
            <person name="de Groot N.N."/>
        </authorList>
    </citation>
    <scope>NUCLEOTIDE SEQUENCE</scope>
</reference>
<name>A0A1W1BVI9_9ZZZZ</name>
<evidence type="ECO:0000313" key="1">
    <source>
        <dbReference type="EMBL" id="SFV57549.1"/>
    </source>
</evidence>
<dbReference type="AlphaFoldDB" id="A0A1W1BVI9"/>
<protein>
    <recommendedName>
        <fullName evidence="2">HNH domain-containing protein</fullName>
    </recommendedName>
</protein>
<sequence length="280" mass="33177">MTKINNEHLEQYAKEHYEQLKGKLKDFPKDCKYSLEEVITAKPEKLDEIAEWGKDKDKVEDYKFIIKKYENFTTKKKEYNAYNLAKKLNVNVCPYCNINSTYTVIKKDDKKITRPEFDHFYDKATNPILALSFYNLIPSCHTCNSTLKGSEEFSMKSHLNPYSDNFDEVAKFSLKIKNSKFYHSLDGFEVKLETEDKRAKNNIKSFELDTLYQNHKDIVLELLIKKAYYPQSYIEELSRFGFSQDEIYRYLFSNYNQDEDLHKRPLSKLIKDISSELGLI</sequence>
<dbReference type="Gene3D" id="1.10.30.50">
    <property type="match status" value="1"/>
</dbReference>
<evidence type="ECO:0008006" key="2">
    <source>
        <dbReference type="Google" id="ProtNLM"/>
    </source>
</evidence>
<dbReference type="EMBL" id="FPHG01000033">
    <property type="protein sequence ID" value="SFV57549.1"/>
    <property type="molecule type" value="Genomic_DNA"/>
</dbReference>
<gene>
    <name evidence="1" type="ORF">MNB_SV-9-674</name>
</gene>
<organism evidence="1">
    <name type="scientific">hydrothermal vent metagenome</name>
    <dbReference type="NCBI Taxonomy" id="652676"/>
    <lineage>
        <taxon>unclassified sequences</taxon>
        <taxon>metagenomes</taxon>
        <taxon>ecological metagenomes</taxon>
    </lineage>
</organism>
<accession>A0A1W1BVI9</accession>
<proteinExistence type="predicted"/>